<organism evidence="3 4">
    <name type="scientific">Antiquaquibacter oligotrophicus</name>
    <dbReference type="NCBI Taxonomy" id="2880260"/>
    <lineage>
        <taxon>Bacteria</taxon>
        <taxon>Bacillati</taxon>
        <taxon>Actinomycetota</taxon>
        <taxon>Actinomycetes</taxon>
        <taxon>Micrococcales</taxon>
        <taxon>Microbacteriaceae</taxon>
        <taxon>Antiquaquibacter</taxon>
    </lineage>
</organism>
<comment type="caution">
    <text evidence="3">The sequence shown here is derived from an EMBL/GenBank/DDBJ whole genome shotgun (WGS) entry which is preliminary data.</text>
</comment>
<name>A0ABT6KPF3_9MICO</name>
<dbReference type="EMBL" id="JARXVQ010000001">
    <property type="protein sequence ID" value="MDH6181881.1"/>
    <property type="molecule type" value="Genomic_DNA"/>
</dbReference>
<feature type="transmembrane region" description="Helical" evidence="1">
    <location>
        <begin position="106"/>
        <end position="127"/>
    </location>
</feature>
<feature type="transmembrane region" description="Helical" evidence="1">
    <location>
        <begin position="177"/>
        <end position="201"/>
    </location>
</feature>
<keyword evidence="1" id="KW-1133">Transmembrane helix</keyword>
<dbReference type="PANTHER" id="PTHR36435">
    <property type="entry name" value="SLR1288 PROTEIN"/>
    <property type="match status" value="1"/>
</dbReference>
<feature type="transmembrane region" description="Helical" evidence="1">
    <location>
        <begin position="64"/>
        <end position="86"/>
    </location>
</feature>
<keyword evidence="4" id="KW-1185">Reference proteome</keyword>
<feature type="transmembrane region" description="Helical" evidence="1">
    <location>
        <begin position="147"/>
        <end position="165"/>
    </location>
</feature>
<feature type="transmembrane region" description="Helical" evidence="1">
    <location>
        <begin position="239"/>
        <end position="256"/>
    </location>
</feature>
<sequence length="257" mass="26938">MRGAATLALDGALHKVGLMGTERSRAESRWPRRDLPAALVALGAAAVLAFAVRGVALQTNDSGSLIFITAGYLAFWVPLIAAAIVVRNRKWDGRGRVRWTLKPIDLLWGFGAGLVLRVVASGIEMLMRGSATLPIMSVPIGVSDSQRILFAISLLVVPVLVAPVIEELFFRGTLLSSLLRTGASTVMRVMAVAVTTVLFAIPHALQASVVLDAGVNFVTTLVFGAGAGVLAVTTKRLGAPLLAHIAFNGALALTVLV</sequence>
<keyword evidence="3" id="KW-0378">Hydrolase</keyword>
<gene>
    <name evidence="3" type="ORF">M2152_002063</name>
</gene>
<dbReference type="GO" id="GO:0008233">
    <property type="term" value="F:peptidase activity"/>
    <property type="evidence" value="ECO:0007669"/>
    <property type="project" value="UniProtKB-KW"/>
</dbReference>
<reference evidence="3 4" key="1">
    <citation type="submission" date="2023-04" db="EMBL/GenBank/DDBJ databases">
        <title>Genome Encyclopedia of Bacteria and Archaea VI: Functional Genomics of Type Strains.</title>
        <authorList>
            <person name="Whitman W."/>
        </authorList>
    </citation>
    <scope>NUCLEOTIDE SEQUENCE [LARGE SCALE GENOMIC DNA]</scope>
    <source>
        <strain evidence="3 4">SG_E_30_P1</strain>
    </source>
</reference>
<keyword evidence="1" id="KW-0472">Membrane</keyword>
<dbReference type="Pfam" id="PF02517">
    <property type="entry name" value="Rce1-like"/>
    <property type="match status" value="1"/>
</dbReference>
<evidence type="ECO:0000256" key="1">
    <source>
        <dbReference type="SAM" id="Phobius"/>
    </source>
</evidence>
<feature type="transmembrane region" description="Helical" evidence="1">
    <location>
        <begin position="213"/>
        <end position="232"/>
    </location>
</feature>
<keyword evidence="1" id="KW-0812">Transmembrane</keyword>
<evidence type="ECO:0000313" key="3">
    <source>
        <dbReference type="EMBL" id="MDH6181881.1"/>
    </source>
</evidence>
<feature type="transmembrane region" description="Helical" evidence="1">
    <location>
        <begin position="35"/>
        <end position="52"/>
    </location>
</feature>
<protein>
    <submittedName>
        <fullName evidence="3">Membrane protease YdiL (CAAX protease family)</fullName>
    </submittedName>
</protein>
<evidence type="ECO:0000313" key="4">
    <source>
        <dbReference type="Proteomes" id="UP001160142"/>
    </source>
</evidence>
<keyword evidence="3" id="KW-0645">Protease</keyword>
<feature type="domain" description="CAAX prenyl protease 2/Lysostaphin resistance protein A-like" evidence="2">
    <location>
        <begin position="151"/>
        <end position="249"/>
    </location>
</feature>
<dbReference type="InterPro" id="IPR052710">
    <property type="entry name" value="CAAX_protease"/>
</dbReference>
<dbReference type="InterPro" id="IPR003675">
    <property type="entry name" value="Rce1/LyrA-like_dom"/>
</dbReference>
<proteinExistence type="predicted"/>
<dbReference type="PANTHER" id="PTHR36435:SF1">
    <property type="entry name" value="CAAX AMINO TERMINAL PROTEASE FAMILY PROTEIN"/>
    <property type="match status" value="1"/>
</dbReference>
<dbReference type="Proteomes" id="UP001160142">
    <property type="component" value="Unassembled WGS sequence"/>
</dbReference>
<dbReference type="GO" id="GO:0006508">
    <property type="term" value="P:proteolysis"/>
    <property type="evidence" value="ECO:0007669"/>
    <property type="project" value="UniProtKB-KW"/>
</dbReference>
<evidence type="ECO:0000259" key="2">
    <source>
        <dbReference type="Pfam" id="PF02517"/>
    </source>
</evidence>
<accession>A0ABT6KPF3</accession>